<comment type="caution">
    <text evidence="1">The sequence shown here is derived from an EMBL/GenBank/DDBJ whole genome shotgun (WGS) entry which is preliminary data.</text>
</comment>
<name>A0A8G2C8V2_9BACT</name>
<reference evidence="1 2" key="1">
    <citation type="submission" date="2016-11" db="EMBL/GenBank/DDBJ databases">
        <authorList>
            <person name="Varghese N."/>
            <person name="Submissions S."/>
        </authorList>
    </citation>
    <scope>NUCLEOTIDE SEQUENCE [LARGE SCALE GENOMIC DNA]</scope>
    <source>
        <strain evidence="1 2">DSM 17919</strain>
    </source>
</reference>
<accession>A0A8G2C8V2</accession>
<evidence type="ECO:0000313" key="2">
    <source>
        <dbReference type="Proteomes" id="UP000184001"/>
    </source>
</evidence>
<protein>
    <submittedName>
        <fullName evidence="1">Uncharacterized protein</fullName>
    </submittedName>
</protein>
<dbReference type="Proteomes" id="UP000184001">
    <property type="component" value="Unassembled WGS sequence"/>
</dbReference>
<sequence length="123" mass="14322">MFPFINIAGLTLRDLLFLNRQVLRPAFGIRHVRPFIKAKPRSLGQMWRIFSEVLAEPHTAIVMSFASEDWAHWTVVQDIDDEALWLADSDGMRTILRKEASIVKVSTQRPLCIQWRDVFVMKL</sequence>
<dbReference type="AlphaFoldDB" id="A0A8G2C8V2"/>
<evidence type="ECO:0000313" key="1">
    <source>
        <dbReference type="EMBL" id="SHI98694.1"/>
    </source>
</evidence>
<proteinExistence type="predicted"/>
<gene>
    <name evidence="1" type="ORF">SAMN05660830_01280</name>
</gene>
<organism evidence="1 2">
    <name type="scientific">Halodesulfovibrio aestuarii</name>
    <dbReference type="NCBI Taxonomy" id="126333"/>
    <lineage>
        <taxon>Bacteria</taxon>
        <taxon>Pseudomonadati</taxon>
        <taxon>Thermodesulfobacteriota</taxon>
        <taxon>Desulfovibrionia</taxon>
        <taxon>Desulfovibrionales</taxon>
        <taxon>Desulfovibrionaceae</taxon>
        <taxon>Halodesulfovibrio</taxon>
    </lineage>
</organism>
<dbReference type="EMBL" id="FQZR01000003">
    <property type="protein sequence ID" value="SHI98694.1"/>
    <property type="molecule type" value="Genomic_DNA"/>
</dbReference>